<dbReference type="Gene3D" id="3.90.1200.10">
    <property type="match status" value="1"/>
</dbReference>
<dbReference type="PANTHER" id="PTHR23020">
    <property type="entry name" value="UNCHARACTERIZED NUCLEAR HORMONE RECEPTOR-RELATED"/>
    <property type="match status" value="1"/>
</dbReference>
<keyword evidence="3" id="KW-1185">Reference proteome</keyword>
<evidence type="ECO:0000313" key="2">
    <source>
        <dbReference type="EMBL" id="KAF4448628.1"/>
    </source>
</evidence>
<organism evidence="2 3">
    <name type="scientific">Fusarium albosuccineum</name>
    <dbReference type="NCBI Taxonomy" id="1237068"/>
    <lineage>
        <taxon>Eukaryota</taxon>
        <taxon>Fungi</taxon>
        <taxon>Dikarya</taxon>
        <taxon>Ascomycota</taxon>
        <taxon>Pezizomycotina</taxon>
        <taxon>Sordariomycetes</taxon>
        <taxon>Hypocreomycetidae</taxon>
        <taxon>Hypocreales</taxon>
        <taxon>Nectriaceae</taxon>
        <taxon>Fusarium</taxon>
        <taxon>Fusarium decemcellulare species complex</taxon>
    </lineage>
</organism>
<proteinExistence type="predicted"/>
<accession>A0A8H4KFD4</accession>
<comment type="caution">
    <text evidence="2">The sequence shown here is derived from an EMBL/GenBank/DDBJ whole genome shotgun (WGS) entry which is preliminary data.</text>
</comment>
<dbReference type="AlphaFoldDB" id="A0A8H4KFD4"/>
<dbReference type="InterPro" id="IPR002575">
    <property type="entry name" value="Aminoglycoside_PTrfase"/>
</dbReference>
<dbReference type="EMBL" id="JAADYS010003290">
    <property type="protein sequence ID" value="KAF4448628.1"/>
    <property type="molecule type" value="Genomic_DNA"/>
</dbReference>
<dbReference type="SUPFAM" id="SSF56112">
    <property type="entry name" value="Protein kinase-like (PK-like)"/>
    <property type="match status" value="1"/>
</dbReference>
<dbReference type="InterPro" id="IPR011009">
    <property type="entry name" value="Kinase-like_dom_sf"/>
</dbReference>
<keyword evidence="2" id="KW-0808">Transferase</keyword>
<dbReference type="OrthoDB" id="191037at2759"/>
<dbReference type="InterPro" id="IPR052961">
    <property type="entry name" value="Oxido-Kinase-like_Enzymes"/>
</dbReference>
<evidence type="ECO:0000313" key="3">
    <source>
        <dbReference type="Proteomes" id="UP000554235"/>
    </source>
</evidence>
<dbReference type="Pfam" id="PF01636">
    <property type="entry name" value="APH"/>
    <property type="match status" value="1"/>
</dbReference>
<dbReference type="GO" id="GO:0016740">
    <property type="term" value="F:transferase activity"/>
    <property type="evidence" value="ECO:0007669"/>
    <property type="project" value="UniProtKB-KW"/>
</dbReference>
<feature type="domain" description="Aminoglycoside phosphotransferase" evidence="1">
    <location>
        <begin position="238"/>
        <end position="319"/>
    </location>
</feature>
<dbReference type="Proteomes" id="UP000554235">
    <property type="component" value="Unassembled WGS sequence"/>
</dbReference>
<name>A0A8H4KFD4_9HYPO</name>
<evidence type="ECO:0000259" key="1">
    <source>
        <dbReference type="Pfam" id="PF01636"/>
    </source>
</evidence>
<dbReference type="PANTHER" id="PTHR23020:SF41">
    <property type="entry name" value="AMINOGLYCOSIDE PHOSPHOTRANSFERASE DOMAIN-CONTAINING PROTEIN"/>
    <property type="match status" value="1"/>
</dbReference>
<gene>
    <name evidence="2" type="ORF">FALBO_16776</name>
</gene>
<protein>
    <submittedName>
        <fullName evidence="2">Aminoglycoside phosphotransferase</fullName>
    </submittedName>
</protein>
<sequence>MPTPSASQGDISQIIRKVYEEEQKNPPVPRKYGDIPISYEAITAEWLTATLAPDTTGTLVKTFTLGPKDDGSSNRRRIELEWEGPDAASFPTSVFCKAAHSVGNRIMLSGAGTYSEVLFYNSIRPLVDVEAPTAYFAGYDPKSWASMIMLNDISDRVTFGSHKTILTKTQFAEQIQTLARLHGKFYESKEPFFENLIGYKEQFDNLVITIDIETVCRTGFLAAKSAIPPRVFAREAEIWPVTVKSVERNASLPQTMVHGDVHLGNWYITRDHHMGLADWQAMARGHWSRDLAYVLGSGVTPENRRLWEHEMVRLYCSEFEKAGGPKTDESEAWSELRKQAVGAIWYWTLAVIPSDLMPESMQSNEASLEFIGRLTTLIDDHDALDAFNS</sequence>
<reference evidence="2 3" key="1">
    <citation type="submission" date="2020-01" db="EMBL/GenBank/DDBJ databases">
        <title>Identification and distribution of gene clusters putatively required for synthesis of sphingolipid metabolism inhibitors in phylogenetically diverse species of the filamentous fungus Fusarium.</title>
        <authorList>
            <person name="Kim H.-S."/>
            <person name="Busman M."/>
            <person name="Brown D.W."/>
            <person name="Divon H."/>
            <person name="Uhlig S."/>
            <person name="Proctor R.H."/>
        </authorList>
    </citation>
    <scope>NUCLEOTIDE SEQUENCE [LARGE SCALE GENOMIC DNA]</scope>
    <source>
        <strain evidence="2 3">NRRL 20459</strain>
    </source>
</reference>